<evidence type="ECO:0000259" key="1">
    <source>
        <dbReference type="Pfam" id="PF13924"/>
    </source>
</evidence>
<evidence type="ECO:0000313" key="2">
    <source>
        <dbReference type="EMBL" id="SVB76928.1"/>
    </source>
</evidence>
<organism evidence="2">
    <name type="scientific">marine metagenome</name>
    <dbReference type="NCBI Taxonomy" id="408172"/>
    <lineage>
        <taxon>unclassified sequences</taxon>
        <taxon>metagenomes</taxon>
        <taxon>ecological metagenomes</taxon>
    </lineage>
</organism>
<feature type="domain" description="Lipocalin-like" evidence="1">
    <location>
        <begin position="38"/>
        <end position="151"/>
    </location>
</feature>
<dbReference type="AlphaFoldDB" id="A0A382GP85"/>
<gene>
    <name evidence="2" type="ORF">METZ01_LOCUS229782</name>
</gene>
<dbReference type="InterPro" id="IPR024311">
    <property type="entry name" value="Lipocalin-like"/>
</dbReference>
<proteinExistence type="predicted"/>
<reference evidence="2" key="1">
    <citation type="submission" date="2018-05" db="EMBL/GenBank/DDBJ databases">
        <authorList>
            <person name="Lanie J.A."/>
            <person name="Ng W.-L."/>
            <person name="Kazmierczak K.M."/>
            <person name="Andrzejewski T.M."/>
            <person name="Davidsen T.M."/>
            <person name="Wayne K.J."/>
            <person name="Tettelin H."/>
            <person name="Glass J.I."/>
            <person name="Rusch D."/>
            <person name="Podicherti R."/>
            <person name="Tsui H.-C.T."/>
            <person name="Winkler M.E."/>
        </authorList>
    </citation>
    <scope>NUCLEOTIDE SEQUENCE</scope>
</reference>
<dbReference type="EMBL" id="UINC01056651">
    <property type="protein sequence ID" value="SVB76928.1"/>
    <property type="molecule type" value="Genomic_DNA"/>
</dbReference>
<protein>
    <recommendedName>
        <fullName evidence="1">Lipocalin-like domain-containing protein</fullName>
    </recommendedName>
</protein>
<name>A0A382GP85_9ZZZZ</name>
<dbReference type="Pfam" id="PF13924">
    <property type="entry name" value="Lipocalin_5"/>
    <property type="match status" value="1"/>
</dbReference>
<sequence length="159" mass="17771">MRGMVIALLILVTSATMPISASSQSASSGQSDIRQRFIGTWRLVSIESDTPNPNRGPRRGMIYYDSTGHMAVQIRPDRERSSWTGRPTPEQALDAVTGYTAYFGTYTVDEKAQTVTHHREGSLVPGRVDFVRGYEFVPGDRLILSPVNSTTHLTWERIR</sequence>
<accession>A0A382GP85</accession>